<dbReference type="RefSeq" id="WP_242012024.1">
    <property type="nucleotide sequence ID" value="NZ_BJYG01000024.1"/>
</dbReference>
<organism evidence="1 2">
    <name type="scientific">Acetobacter oeni</name>
    <dbReference type="NCBI Taxonomy" id="304077"/>
    <lineage>
        <taxon>Bacteria</taxon>
        <taxon>Pseudomonadati</taxon>
        <taxon>Pseudomonadota</taxon>
        <taxon>Alphaproteobacteria</taxon>
        <taxon>Acetobacterales</taxon>
        <taxon>Acetobacteraceae</taxon>
        <taxon>Acetobacter</taxon>
    </lineage>
</organism>
<evidence type="ECO:0000313" key="1">
    <source>
        <dbReference type="EMBL" id="GEN63662.1"/>
    </source>
</evidence>
<evidence type="ECO:0000313" key="2">
    <source>
        <dbReference type="Proteomes" id="UP000321746"/>
    </source>
</evidence>
<dbReference type="EMBL" id="BJYG01000024">
    <property type="protein sequence ID" value="GEN63662.1"/>
    <property type="molecule type" value="Genomic_DNA"/>
</dbReference>
<dbReference type="AlphaFoldDB" id="A0A511XL45"/>
<gene>
    <name evidence="1" type="ORF">AOE01nite_18860</name>
</gene>
<dbReference type="Pfam" id="PF12318">
    <property type="entry name" value="FAD-SLDH"/>
    <property type="match status" value="1"/>
</dbReference>
<dbReference type="Proteomes" id="UP000321746">
    <property type="component" value="Unassembled WGS sequence"/>
</dbReference>
<proteinExistence type="predicted"/>
<comment type="caution">
    <text evidence="1">The sequence shown here is derived from an EMBL/GenBank/DDBJ whole genome shotgun (WGS) entry which is preliminary data.</text>
</comment>
<protein>
    <recommendedName>
        <fullName evidence="3">Sorbitol dehydrogenase</fullName>
    </recommendedName>
</protein>
<keyword evidence="2" id="KW-1185">Reference proteome</keyword>
<dbReference type="InterPro" id="IPR024651">
    <property type="entry name" value="FAD-SLDH_ssu"/>
</dbReference>
<evidence type="ECO:0008006" key="3">
    <source>
        <dbReference type="Google" id="ProtNLM"/>
    </source>
</evidence>
<sequence>MRKERGSQPLCLWHVSPNAMRLSRLLRMSRRDTLLAGMSAALAGSIGVAVAQDQQPSDQRSSNTEDLPVEEFMALSRRLTDRAELDQRIGDALCAGIVHGNAARAEQIHALHDLLTKGNFASASEFAHAAETQDKAYKDVVHEIMTGWYRGVADGKVVVYRSALMFDITKDAVYPKTYASGGPFYWTAKPPEVAVPTGQPAMSPSKFVVEPT</sequence>
<accession>A0A511XL45</accession>
<name>A0A511XL45_9PROT</name>
<reference evidence="1 2" key="1">
    <citation type="submission" date="2019-07" db="EMBL/GenBank/DDBJ databases">
        <title>Whole genome shotgun sequence of Acetobacter oeni NBRC 105207.</title>
        <authorList>
            <person name="Hosoyama A."/>
            <person name="Uohara A."/>
            <person name="Ohji S."/>
            <person name="Ichikawa N."/>
        </authorList>
    </citation>
    <scope>NUCLEOTIDE SEQUENCE [LARGE SCALE GENOMIC DNA]</scope>
    <source>
        <strain evidence="1 2">NBRC 105207</strain>
    </source>
</reference>